<dbReference type="RefSeq" id="WP_073131839.1">
    <property type="nucleotide sequence ID" value="NZ_FQWQ01000001.1"/>
</dbReference>
<proteinExistence type="predicted"/>
<sequence>MNDEILKDYGWCQVIKRGDKYIIRYDKGGVAIKMIESEVSKKDANRALANQLEAEKVIIEIQKRASSLE</sequence>
<organism evidence="1 2">
    <name type="scientific">Chryseolinea serpens</name>
    <dbReference type="NCBI Taxonomy" id="947013"/>
    <lineage>
        <taxon>Bacteria</taxon>
        <taxon>Pseudomonadati</taxon>
        <taxon>Bacteroidota</taxon>
        <taxon>Cytophagia</taxon>
        <taxon>Cytophagales</taxon>
        <taxon>Fulvivirgaceae</taxon>
        <taxon>Chryseolinea</taxon>
    </lineage>
</organism>
<dbReference type="AlphaFoldDB" id="A0A1M5LCF1"/>
<reference evidence="1 2" key="1">
    <citation type="submission" date="2016-11" db="EMBL/GenBank/DDBJ databases">
        <authorList>
            <person name="Jaros S."/>
            <person name="Januszkiewicz K."/>
            <person name="Wedrychowicz H."/>
        </authorList>
    </citation>
    <scope>NUCLEOTIDE SEQUENCE [LARGE SCALE GENOMIC DNA]</scope>
    <source>
        <strain evidence="1 2">DSM 24574</strain>
    </source>
</reference>
<dbReference type="OrthoDB" id="9908606at2"/>
<gene>
    <name evidence="1" type="ORF">SAMN04488109_1136</name>
</gene>
<accession>A0A1M5LCF1</accession>
<dbReference type="Proteomes" id="UP000184212">
    <property type="component" value="Unassembled WGS sequence"/>
</dbReference>
<name>A0A1M5LCF1_9BACT</name>
<keyword evidence="2" id="KW-1185">Reference proteome</keyword>
<evidence type="ECO:0000313" key="2">
    <source>
        <dbReference type="Proteomes" id="UP000184212"/>
    </source>
</evidence>
<protein>
    <submittedName>
        <fullName evidence="1">Uncharacterized protein</fullName>
    </submittedName>
</protein>
<dbReference type="EMBL" id="FQWQ01000001">
    <property type="protein sequence ID" value="SHG62688.1"/>
    <property type="molecule type" value="Genomic_DNA"/>
</dbReference>
<evidence type="ECO:0000313" key="1">
    <source>
        <dbReference type="EMBL" id="SHG62688.1"/>
    </source>
</evidence>